<dbReference type="InterPro" id="IPR036968">
    <property type="entry name" value="Enolpyruvate_Tfrase_sf"/>
</dbReference>
<name>A0A9D1E536_9FIRM</name>
<feature type="binding site" evidence="7">
    <location>
        <position position="291"/>
    </location>
    <ligand>
        <name>3-phosphoshikimate</name>
        <dbReference type="ChEBI" id="CHEBI:145989"/>
    </ligand>
</feature>
<dbReference type="PANTHER" id="PTHR21090">
    <property type="entry name" value="AROM/DEHYDROQUINATE SYNTHASE"/>
    <property type="match status" value="1"/>
</dbReference>
<comment type="function">
    <text evidence="7">Catalyzes the transfer of the enolpyruvyl moiety of phosphoenolpyruvate (PEP) to the 5-hydroxyl of shikimate-3-phosphate (S3P) to produce enolpyruvyl shikimate-3-phosphate and inorganic phosphate.</text>
</comment>
<evidence type="ECO:0000256" key="7">
    <source>
        <dbReference type="HAMAP-Rule" id="MF_00210"/>
    </source>
</evidence>
<comment type="caution">
    <text evidence="9">The sequence shown here is derived from an EMBL/GenBank/DDBJ whole genome shotgun (WGS) entry which is preliminary data.</text>
</comment>
<organism evidence="9 10">
    <name type="scientific">Candidatus Coproplasma avicola</name>
    <dbReference type="NCBI Taxonomy" id="2840744"/>
    <lineage>
        <taxon>Bacteria</taxon>
        <taxon>Bacillati</taxon>
        <taxon>Bacillota</taxon>
        <taxon>Clostridia</taxon>
        <taxon>Eubacteriales</taxon>
        <taxon>Candidatus Coproplasma</taxon>
    </lineage>
</organism>
<dbReference type="GO" id="GO:0009073">
    <property type="term" value="P:aromatic amino acid family biosynthetic process"/>
    <property type="evidence" value="ECO:0007669"/>
    <property type="project" value="UniProtKB-KW"/>
</dbReference>
<feature type="domain" description="Enolpyruvate transferase" evidence="8">
    <location>
        <begin position="280"/>
        <end position="397"/>
    </location>
</feature>
<evidence type="ECO:0000256" key="3">
    <source>
        <dbReference type="ARBA" id="ARBA00022605"/>
    </source>
</evidence>
<dbReference type="Pfam" id="PF00275">
    <property type="entry name" value="EPSP_synthase"/>
    <property type="match status" value="2"/>
</dbReference>
<feature type="binding site" evidence="7">
    <location>
        <position position="172"/>
    </location>
    <ligand>
        <name>phosphoenolpyruvate</name>
        <dbReference type="ChEBI" id="CHEBI:58702"/>
    </ligand>
</feature>
<reference evidence="9" key="2">
    <citation type="journal article" date="2021" name="PeerJ">
        <title>Extensive microbial diversity within the chicken gut microbiome revealed by metagenomics and culture.</title>
        <authorList>
            <person name="Gilroy R."/>
            <person name="Ravi A."/>
            <person name="Getino M."/>
            <person name="Pursley I."/>
            <person name="Horton D.L."/>
            <person name="Alikhan N.F."/>
            <person name="Baker D."/>
            <person name="Gharbi K."/>
            <person name="Hall N."/>
            <person name="Watson M."/>
            <person name="Adriaenssens E.M."/>
            <person name="Foster-Nyarko E."/>
            <person name="Jarju S."/>
            <person name="Secka A."/>
            <person name="Antonio M."/>
            <person name="Oren A."/>
            <person name="Chaudhuri R.R."/>
            <person name="La Ragione R."/>
            <person name="Hildebrand F."/>
            <person name="Pallen M.J."/>
        </authorList>
    </citation>
    <scope>NUCLEOTIDE SEQUENCE</scope>
    <source>
        <strain evidence="9">ChiW16-3235</strain>
    </source>
</reference>
<comment type="similarity">
    <text evidence="2 7">Belongs to the EPSP synthase family.</text>
</comment>
<dbReference type="GO" id="GO:0009423">
    <property type="term" value="P:chorismate biosynthetic process"/>
    <property type="evidence" value="ECO:0007669"/>
    <property type="project" value="UniProtKB-UniRule"/>
</dbReference>
<keyword evidence="5 7" id="KW-0057">Aromatic amino acid biosynthesis</keyword>
<dbReference type="Proteomes" id="UP000823913">
    <property type="component" value="Unassembled WGS sequence"/>
</dbReference>
<feature type="binding site" evidence="7">
    <location>
        <position position="170"/>
    </location>
    <ligand>
        <name>3-phosphoshikimate</name>
        <dbReference type="ChEBI" id="CHEBI:145989"/>
    </ligand>
</feature>
<feature type="binding site" evidence="7">
    <location>
        <position position="363"/>
    </location>
    <ligand>
        <name>phosphoenolpyruvate</name>
        <dbReference type="ChEBI" id="CHEBI:58702"/>
    </ligand>
</feature>
<protein>
    <recommendedName>
        <fullName evidence="7">3-phosphoshikimate 1-carboxyvinyltransferase</fullName>
        <ecNumber evidence="7">2.5.1.19</ecNumber>
    </recommendedName>
    <alternativeName>
        <fullName evidence="7">5-enolpyruvylshikimate-3-phosphate synthase</fullName>
        <shortName evidence="7">EPSP synthase</shortName>
        <shortName evidence="7">EPSPS</shortName>
    </alternativeName>
</protein>
<evidence type="ECO:0000256" key="6">
    <source>
        <dbReference type="ARBA" id="ARBA00044633"/>
    </source>
</evidence>
<comment type="catalytic activity">
    <reaction evidence="6">
        <text>3-phosphoshikimate + phosphoenolpyruvate = 5-O-(1-carboxyvinyl)-3-phosphoshikimate + phosphate</text>
        <dbReference type="Rhea" id="RHEA:21256"/>
        <dbReference type="ChEBI" id="CHEBI:43474"/>
        <dbReference type="ChEBI" id="CHEBI:57701"/>
        <dbReference type="ChEBI" id="CHEBI:58702"/>
        <dbReference type="ChEBI" id="CHEBI:145989"/>
        <dbReference type="EC" id="2.5.1.19"/>
    </reaction>
    <physiologicalReaction direction="left-to-right" evidence="6">
        <dbReference type="Rhea" id="RHEA:21257"/>
    </physiologicalReaction>
</comment>
<dbReference type="AlphaFoldDB" id="A0A9D1E536"/>
<dbReference type="Gene3D" id="3.65.10.10">
    <property type="entry name" value="Enolpyruvate transferase domain"/>
    <property type="match status" value="3"/>
</dbReference>
<feature type="binding site" evidence="7">
    <location>
        <position position="172"/>
    </location>
    <ligand>
        <name>3-phosphoshikimate</name>
        <dbReference type="ChEBI" id="CHEBI:145989"/>
    </ligand>
</feature>
<dbReference type="HAMAP" id="MF_00210">
    <property type="entry name" value="EPSP_synth"/>
    <property type="match status" value="1"/>
</dbReference>
<dbReference type="InterPro" id="IPR006264">
    <property type="entry name" value="EPSP_synthase"/>
</dbReference>
<feature type="binding site" evidence="7">
    <location>
        <position position="25"/>
    </location>
    <ligand>
        <name>3-phosphoshikimate</name>
        <dbReference type="ChEBI" id="CHEBI:145989"/>
    </ligand>
</feature>
<feature type="binding site" evidence="7">
    <location>
        <position position="388"/>
    </location>
    <ligand>
        <name>phosphoenolpyruvate</name>
        <dbReference type="ChEBI" id="CHEBI:58702"/>
    </ligand>
</feature>
<feature type="binding site" evidence="7">
    <location>
        <position position="171"/>
    </location>
    <ligand>
        <name>3-phosphoshikimate</name>
        <dbReference type="ChEBI" id="CHEBI:145989"/>
    </ligand>
</feature>
<evidence type="ECO:0000256" key="5">
    <source>
        <dbReference type="ARBA" id="ARBA00023141"/>
    </source>
</evidence>
<evidence type="ECO:0000313" key="10">
    <source>
        <dbReference type="Proteomes" id="UP000823913"/>
    </source>
</evidence>
<evidence type="ECO:0000256" key="4">
    <source>
        <dbReference type="ARBA" id="ARBA00022679"/>
    </source>
</evidence>
<feature type="domain" description="Enolpyruvate transferase" evidence="8">
    <location>
        <begin position="13"/>
        <end position="277"/>
    </location>
</feature>
<dbReference type="GO" id="GO:0005737">
    <property type="term" value="C:cytoplasm"/>
    <property type="evidence" value="ECO:0007669"/>
    <property type="project" value="UniProtKB-SubCell"/>
</dbReference>
<dbReference type="GO" id="GO:0003866">
    <property type="term" value="F:3-phosphoshikimate 1-carboxyvinyltransferase activity"/>
    <property type="evidence" value="ECO:0007669"/>
    <property type="project" value="UniProtKB-UniRule"/>
</dbReference>
<evidence type="ECO:0000259" key="8">
    <source>
        <dbReference type="Pfam" id="PF00275"/>
    </source>
</evidence>
<accession>A0A9D1E536</accession>
<sequence length="411" mass="43845">MDYQVQSIYGKIKKPKQTVSVPGSKSVTARALLIAALASGRSTLCGAGVSGDCAEFIGGLRSLGIPVKVAGDEVEIEGCGGTLPVKQAKVYVGSAGTAARFLTALAAFSDGEYTFDSSDQMKRRPIAPLINSLKDIGATFTFLGEQDCFPFVVKGAKNPATEVRVNIDKSSQFLSALLICAVCARKPVKIIVEGSHGMDYVKMTLDMMWSFGVDVSQSGVEYIVFGGYEARRYDVEPDISAACYFYAMNAVLGTNIAVRGVMPHTMQGDYKLIQLLKTFDGGAVDMSSFSDQALTLAAIAPYLSQPTTITGISHIRGQECDRINAICTNLSALGVKVEEREDGVKIYPSEPRGCALSSFGDHRVAMAFAVTGLRCGGVTIKNAEVCQKTFAGYFDVLDDLIKNLTADKNDG</sequence>
<reference evidence="9" key="1">
    <citation type="submission" date="2020-10" db="EMBL/GenBank/DDBJ databases">
        <authorList>
            <person name="Gilroy R."/>
        </authorList>
    </citation>
    <scope>NUCLEOTIDE SEQUENCE</scope>
    <source>
        <strain evidence="9">ChiW16-3235</strain>
    </source>
</reference>
<dbReference type="SUPFAM" id="SSF55205">
    <property type="entry name" value="EPT/RTPC-like"/>
    <property type="match status" value="1"/>
</dbReference>
<comment type="subcellular location">
    <subcellularLocation>
        <location evidence="7">Cytoplasm</location>
    </subcellularLocation>
</comment>
<feature type="binding site" evidence="7">
    <location>
        <position position="318"/>
    </location>
    <ligand>
        <name>3-phosphoshikimate</name>
        <dbReference type="ChEBI" id="CHEBI:145989"/>
    </ligand>
</feature>
<dbReference type="PIRSF" id="PIRSF000505">
    <property type="entry name" value="EPSPS"/>
    <property type="match status" value="1"/>
</dbReference>
<feature type="binding site" evidence="7">
    <location>
        <position position="30"/>
    </location>
    <ligand>
        <name>3-phosphoshikimate</name>
        <dbReference type="ChEBI" id="CHEBI:145989"/>
    </ligand>
</feature>
<dbReference type="GO" id="GO:0008652">
    <property type="term" value="P:amino acid biosynthetic process"/>
    <property type="evidence" value="ECO:0007669"/>
    <property type="project" value="UniProtKB-KW"/>
</dbReference>
<feature type="binding site" evidence="7">
    <location>
        <position position="96"/>
    </location>
    <ligand>
        <name>phosphoenolpyruvate</name>
        <dbReference type="ChEBI" id="CHEBI:58702"/>
    </ligand>
</feature>
<evidence type="ECO:0000256" key="1">
    <source>
        <dbReference type="ARBA" id="ARBA00004811"/>
    </source>
</evidence>
<gene>
    <name evidence="7" type="primary">aroA</name>
    <name evidence="9" type="ORF">IAB94_01350</name>
</gene>
<dbReference type="InterPro" id="IPR001986">
    <property type="entry name" value="Enolpyruvate_Tfrase_dom"/>
</dbReference>
<dbReference type="EC" id="2.5.1.19" evidence="7"/>
<comment type="subunit">
    <text evidence="7">Monomer.</text>
</comment>
<evidence type="ECO:0000256" key="2">
    <source>
        <dbReference type="ARBA" id="ARBA00009948"/>
    </source>
</evidence>
<proteinExistence type="inferred from homology"/>
<dbReference type="InterPro" id="IPR013792">
    <property type="entry name" value="RNA3'P_cycl/enolpyr_Trfase_a/b"/>
</dbReference>
<feature type="binding site" evidence="7">
    <location>
        <position position="124"/>
    </location>
    <ligand>
        <name>phosphoenolpyruvate</name>
        <dbReference type="ChEBI" id="CHEBI:58702"/>
    </ligand>
</feature>
<feature type="binding site" evidence="7">
    <location>
        <position position="322"/>
    </location>
    <ligand>
        <name>phosphoenolpyruvate</name>
        <dbReference type="ChEBI" id="CHEBI:58702"/>
    </ligand>
</feature>
<dbReference type="PANTHER" id="PTHR21090:SF5">
    <property type="entry name" value="PENTAFUNCTIONAL AROM POLYPEPTIDE"/>
    <property type="match status" value="1"/>
</dbReference>
<feature type="binding site" evidence="7">
    <location>
        <position position="25"/>
    </location>
    <ligand>
        <name>phosphoenolpyruvate</name>
        <dbReference type="ChEBI" id="CHEBI:58702"/>
    </ligand>
</feature>
<evidence type="ECO:0000313" key="9">
    <source>
        <dbReference type="EMBL" id="HIR66673.1"/>
    </source>
</evidence>
<feature type="active site" description="Proton acceptor" evidence="7">
    <location>
        <position position="291"/>
    </location>
</feature>
<keyword evidence="4 7" id="KW-0808">Transferase</keyword>
<keyword evidence="7" id="KW-0963">Cytoplasm</keyword>
<keyword evidence="3 7" id="KW-0028">Amino-acid biosynthesis</keyword>
<comment type="caution">
    <text evidence="7">Lacks conserved residue(s) required for the propagation of feature annotation.</text>
</comment>
<comment type="pathway">
    <text evidence="1 7">Metabolic intermediate biosynthesis; chorismate biosynthesis; chorismate from D-erythrose 4-phosphate and phosphoenolpyruvate: step 6/7.</text>
</comment>
<feature type="binding site" evidence="7">
    <location>
        <position position="26"/>
    </location>
    <ligand>
        <name>3-phosphoshikimate</name>
        <dbReference type="ChEBI" id="CHEBI:145989"/>
    </ligand>
</feature>
<dbReference type="CDD" id="cd01556">
    <property type="entry name" value="EPSP_synthase"/>
    <property type="match status" value="1"/>
</dbReference>
<dbReference type="EMBL" id="DVHK01000033">
    <property type="protein sequence ID" value="HIR66673.1"/>
    <property type="molecule type" value="Genomic_DNA"/>
</dbReference>